<feature type="compositionally biased region" description="Polar residues" evidence="1">
    <location>
        <begin position="21"/>
        <end position="31"/>
    </location>
</feature>
<feature type="compositionally biased region" description="Acidic residues" evidence="1">
    <location>
        <begin position="9"/>
        <end position="19"/>
    </location>
</feature>
<dbReference type="Proteomes" id="UP001186944">
    <property type="component" value="Unassembled WGS sequence"/>
</dbReference>
<sequence length="437" mass="50111">MTSMSTDIQNEDSDSEWDSTLDFTSPRQTGGQHVPKIQLEIEDEDFSRHESIKADIKPSSPPKTTTSIMKTPSQRSYSKAEESPPYNFRPAVTGTMTPHRDEPRPGKDRKGTTYDVDQQKSVQHVDSFRSVNSWDDSDADEKTLQELRQTFSKEKQKEQLAEAEKQKQSEVPEDGQMTNRSETTWKSWASFGSKRTGNRNKNNKKEARGVPVATKKDVESQQKVPIQRHEVPHIEGKPMYPEEIHAERESVTNLSEQPAMMNQPYIVKDEGVVTYYFGHGPLQYLEVEDEAEVAMMPRFADRLEGLFERIWQEFFGALRIVTSFFIILVVELLKYVIRGIIQPIVVGVFQTLGDYIMKPILSILFNGFIQPTSIFLWNCFMTLKHMFTPIGEILRKILREFATCCRSVRLVEINWKVGDPGPRAGPVDYNTYGLKNV</sequence>
<protein>
    <submittedName>
        <fullName evidence="2">Uncharacterized protein</fullName>
    </submittedName>
</protein>
<feature type="compositionally biased region" description="Basic and acidic residues" evidence="1">
    <location>
        <begin position="203"/>
        <end position="220"/>
    </location>
</feature>
<feature type="compositionally biased region" description="Basic and acidic residues" evidence="1">
    <location>
        <begin position="46"/>
        <end position="56"/>
    </location>
</feature>
<dbReference type="AlphaFoldDB" id="A0AA89BX12"/>
<evidence type="ECO:0000256" key="1">
    <source>
        <dbReference type="SAM" id="MobiDB-lite"/>
    </source>
</evidence>
<feature type="compositionally biased region" description="Basic and acidic residues" evidence="1">
    <location>
        <begin position="98"/>
        <end position="112"/>
    </location>
</feature>
<feature type="region of interest" description="Disordered" evidence="1">
    <location>
        <begin position="1"/>
        <end position="225"/>
    </location>
</feature>
<proteinExistence type="predicted"/>
<evidence type="ECO:0000313" key="3">
    <source>
        <dbReference type="Proteomes" id="UP001186944"/>
    </source>
</evidence>
<organism evidence="2 3">
    <name type="scientific">Pinctada imbricata</name>
    <name type="common">Atlantic pearl-oyster</name>
    <name type="synonym">Pinctada martensii</name>
    <dbReference type="NCBI Taxonomy" id="66713"/>
    <lineage>
        <taxon>Eukaryota</taxon>
        <taxon>Metazoa</taxon>
        <taxon>Spiralia</taxon>
        <taxon>Lophotrochozoa</taxon>
        <taxon>Mollusca</taxon>
        <taxon>Bivalvia</taxon>
        <taxon>Autobranchia</taxon>
        <taxon>Pteriomorphia</taxon>
        <taxon>Pterioida</taxon>
        <taxon>Pterioidea</taxon>
        <taxon>Pteriidae</taxon>
        <taxon>Pinctada</taxon>
    </lineage>
</organism>
<feature type="compositionally biased region" description="Polar residues" evidence="1">
    <location>
        <begin position="62"/>
        <end position="77"/>
    </location>
</feature>
<accession>A0AA89BX12</accession>
<feature type="compositionally biased region" description="Polar residues" evidence="1">
    <location>
        <begin position="176"/>
        <end position="187"/>
    </location>
</feature>
<gene>
    <name evidence="2" type="ORF">FSP39_010794</name>
</gene>
<reference evidence="2" key="1">
    <citation type="submission" date="2019-08" db="EMBL/GenBank/DDBJ databases">
        <title>The improved chromosome-level genome for the pearl oyster Pinctada fucata martensii using PacBio sequencing and Hi-C.</title>
        <authorList>
            <person name="Zheng Z."/>
        </authorList>
    </citation>
    <scope>NUCLEOTIDE SEQUENCE</scope>
    <source>
        <strain evidence="2">ZZ-2019</strain>
        <tissue evidence="2">Adductor muscle</tissue>
    </source>
</reference>
<name>A0AA89BX12_PINIB</name>
<evidence type="ECO:0000313" key="2">
    <source>
        <dbReference type="EMBL" id="KAK3097559.1"/>
    </source>
</evidence>
<comment type="caution">
    <text evidence="2">The sequence shown here is derived from an EMBL/GenBank/DDBJ whole genome shotgun (WGS) entry which is preliminary data.</text>
</comment>
<feature type="compositionally biased region" description="Polar residues" evidence="1">
    <location>
        <begin position="115"/>
        <end position="134"/>
    </location>
</feature>
<feature type="compositionally biased region" description="Basic and acidic residues" evidence="1">
    <location>
        <begin position="140"/>
        <end position="170"/>
    </location>
</feature>
<keyword evidence="3" id="KW-1185">Reference proteome</keyword>
<dbReference type="EMBL" id="VSWD01000007">
    <property type="protein sequence ID" value="KAK3097559.1"/>
    <property type="molecule type" value="Genomic_DNA"/>
</dbReference>